<reference evidence="3" key="1">
    <citation type="journal article" date="2019" name="Int. J. Syst. Evol. Microbiol.">
        <title>The Global Catalogue of Microorganisms (GCM) 10K type strain sequencing project: providing services to taxonomists for standard genome sequencing and annotation.</title>
        <authorList>
            <consortium name="The Broad Institute Genomics Platform"/>
            <consortium name="The Broad Institute Genome Sequencing Center for Infectious Disease"/>
            <person name="Wu L."/>
            <person name="Ma J."/>
        </authorList>
    </citation>
    <scope>NUCLEOTIDE SEQUENCE [LARGE SCALE GENOMIC DNA]</scope>
    <source>
        <strain evidence="3">JCM 17326</strain>
    </source>
</reference>
<dbReference type="RefSeq" id="WP_345559673.1">
    <property type="nucleotide sequence ID" value="NZ_BAABDQ010000002.1"/>
</dbReference>
<keyword evidence="1" id="KW-0732">Signal</keyword>
<gene>
    <name evidence="2" type="ORF">GCM10022419_013170</name>
</gene>
<dbReference type="Proteomes" id="UP001500630">
    <property type="component" value="Unassembled WGS sequence"/>
</dbReference>
<proteinExistence type="predicted"/>
<evidence type="ECO:0000256" key="1">
    <source>
        <dbReference type="SAM" id="SignalP"/>
    </source>
</evidence>
<evidence type="ECO:0000313" key="3">
    <source>
        <dbReference type="Proteomes" id="UP001500630"/>
    </source>
</evidence>
<accession>A0ABP6VJ44</accession>
<feature type="signal peptide" evidence="1">
    <location>
        <begin position="1"/>
        <end position="29"/>
    </location>
</feature>
<protein>
    <recommendedName>
        <fullName evidence="4">Ricin B lectin domain-containing protein</fullName>
    </recommendedName>
</protein>
<organism evidence="2 3">
    <name type="scientific">Nonomuraea rosea</name>
    <dbReference type="NCBI Taxonomy" id="638574"/>
    <lineage>
        <taxon>Bacteria</taxon>
        <taxon>Bacillati</taxon>
        <taxon>Actinomycetota</taxon>
        <taxon>Actinomycetes</taxon>
        <taxon>Streptosporangiales</taxon>
        <taxon>Streptosporangiaceae</taxon>
        <taxon>Nonomuraea</taxon>
    </lineage>
</organism>
<sequence>MRLRHLVLTVLLACLGATWIGAPTAQAVAAPLKVQAIDAYLGGVDLNGYCKSIGYDGAKTAGNGFADWRCYIGNTEVGLSLVSACQWQFSPLVAAGYPITAQTNGNSAGEWKCHAAAGATAFYKGMNLAGYCQSIGHNGARHRGSNVTGWVCTRNDGAEERLNLHAACTWQHADKVAQGWAVVAVWESYADSFKINCRGVHA</sequence>
<evidence type="ECO:0008006" key="4">
    <source>
        <dbReference type="Google" id="ProtNLM"/>
    </source>
</evidence>
<feature type="chain" id="PRO_5046100504" description="Ricin B lectin domain-containing protein" evidence="1">
    <location>
        <begin position="30"/>
        <end position="202"/>
    </location>
</feature>
<evidence type="ECO:0000313" key="2">
    <source>
        <dbReference type="EMBL" id="GAA3535011.1"/>
    </source>
</evidence>
<comment type="caution">
    <text evidence="2">The sequence shown here is derived from an EMBL/GenBank/DDBJ whole genome shotgun (WGS) entry which is preliminary data.</text>
</comment>
<name>A0ABP6VJ44_9ACTN</name>
<keyword evidence="3" id="KW-1185">Reference proteome</keyword>
<dbReference type="EMBL" id="BAABDQ010000002">
    <property type="protein sequence ID" value="GAA3535011.1"/>
    <property type="molecule type" value="Genomic_DNA"/>
</dbReference>